<evidence type="ECO:0000313" key="3">
    <source>
        <dbReference type="Proteomes" id="UP000011668"/>
    </source>
</evidence>
<reference evidence="2 3" key="1">
    <citation type="journal article" date="2013" name="Nat. Commun.">
        <title>The evolution and pathogenic mechanisms of the rice sheath blight pathogen.</title>
        <authorList>
            <person name="Zheng A."/>
            <person name="Lin R."/>
            <person name="Xu L."/>
            <person name="Qin P."/>
            <person name="Tang C."/>
            <person name="Ai P."/>
            <person name="Zhang D."/>
            <person name="Liu Y."/>
            <person name="Sun Z."/>
            <person name="Feng H."/>
            <person name="Wang Y."/>
            <person name="Chen Y."/>
            <person name="Liang X."/>
            <person name="Fu R."/>
            <person name="Li Q."/>
            <person name="Zhang J."/>
            <person name="Yu X."/>
            <person name="Xie Z."/>
            <person name="Ding L."/>
            <person name="Guan P."/>
            <person name="Tang J."/>
            <person name="Liang Y."/>
            <person name="Wang S."/>
            <person name="Deng Q."/>
            <person name="Li S."/>
            <person name="Zhu J."/>
            <person name="Wang L."/>
            <person name="Liu H."/>
            <person name="Li P."/>
        </authorList>
    </citation>
    <scope>NUCLEOTIDE SEQUENCE [LARGE SCALE GENOMIC DNA]</scope>
    <source>
        <strain evidence="3">AG-1 IA</strain>
    </source>
</reference>
<name>L8X8F3_THACA</name>
<evidence type="ECO:0000256" key="1">
    <source>
        <dbReference type="SAM" id="Phobius"/>
    </source>
</evidence>
<dbReference type="EMBL" id="AFRT01000091">
    <property type="protein sequence ID" value="ELU45367.1"/>
    <property type="molecule type" value="Genomic_DNA"/>
</dbReference>
<sequence length="62" mass="7164">MPRGVTSLEPLTDYIRTLLSATNRLFFFALGLLYTIFNARGIAVHFNRITVDIEVFLNKQQF</sequence>
<dbReference type="Proteomes" id="UP000011668">
    <property type="component" value="Unassembled WGS sequence"/>
</dbReference>
<keyword evidence="1" id="KW-1133">Transmembrane helix</keyword>
<comment type="caution">
    <text evidence="2">The sequence shown here is derived from an EMBL/GenBank/DDBJ whole genome shotgun (WGS) entry which is preliminary data.</text>
</comment>
<keyword evidence="1" id="KW-0812">Transmembrane</keyword>
<dbReference type="AlphaFoldDB" id="L8X8F3"/>
<evidence type="ECO:0000313" key="2">
    <source>
        <dbReference type="EMBL" id="ELU45367.1"/>
    </source>
</evidence>
<protein>
    <submittedName>
        <fullName evidence="2">Uncharacterized protein</fullName>
    </submittedName>
</protein>
<dbReference type="HOGENOM" id="CLU_2905709_0_0_1"/>
<gene>
    <name evidence="2" type="ORF">AG1IA_00601</name>
</gene>
<feature type="transmembrane region" description="Helical" evidence="1">
    <location>
        <begin position="14"/>
        <end position="37"/>
    </location>
</feature>
<keyword evidence="3" id="KW-1185">Reference proteome</keyword>
<proteinExistence type="predicted"/>
<organism evidence="2 3">
    <name type="scientific">Thanatephorus cucumeris (strain AG1-IA)</name>
    <name type="common">Rice sheath blight fungus</name>
    <name type="synonym">Rhizoctonia solani</name>
    <dbReference type="NCBI Taxonomy" id="983506"/>
    <lineage>
        <taxon>Eukaryota</taxon>
        <taxon>Fungi</taxon>
        <taxon>Dikarya</taxon>
        <taxon>Basidiomycota</taxon>
        <taxon>Agaricomycotina</taxon>
        <taxon>Agaricomycetes</taxon>
        <taxon>Cantharellales</taxon>
        <taxon>Ceratobasidiaceae</taxon>
        <taxon>Rhizoctonia</taxon>
        <taxon>Rhizoctonia solani AG-1</taxon>
    </lineage>
</organism>
<keyword evidence="1" id="KW-0472">Membrane</keyword>
<accession>L8X8F3</accession>